<keyword evidence="2" id="KW-0408">Iron</keyword>
<comment type="similarity">
    <text evidence="1">Belongs to the cytochrome P450 family.</text>
</comment>
<dbReference type="Proteomes" id="UP000785200">
    <property type="component" value="Unassembled WGS sequence"/>
</dbReference>
<keyword evidence="4" id="KW-0560">Oxidoreductase</keyword>
<comment type="cofactor">
    <cofactor evidence="2">
        <name>heme</name>
        <dbReference type="ChEBI" id="CHEBI:30413"/>
    </cofactor>
</comment>
<dbReference type="InterPro" id="IPR050121">
    <property type="entry name" value="Cytochrome_P450_monoxygenase"/>
</dbReference>
<feature type="transmembrane region" description="Helical" evidence="3">
    <location>
        <begin position="6"/>
        <end position="26"/>
    </location>
</feature>
<sequence>MASVPGVLPRLAVLTGAECILNISLFPRILPGKPITELFILLGTINISLWAFYRIFIYPYWFSPWRHYARPKGGLPLLYHGTAISKKPSGEAFRKFINEVPNDGIIRFPSFFNLDWLLLTSPASLSEVLVHKSYDYQKPGPVRQFLSLILGEGLVVVEDEEHKFQRKHVSPAFHFRHIKNLYPIFWSKAVEMSQCIAAEIQLDPKPKSGEELKSAQGVVEINHWSNRATLDIIGIAALGKDFCALKNPHGELIQTYEEILEPTTEKGVFFALHILLGRRFISFLPWSLNDRLKVSTGKLRKYCLDLIREKKQAIKIQGEEDVDILSLLMKSNNFSDENLVDQLLTFLAAGHETTSSAFTWATYLIAKHPDIQTRLRDEIRQSLPPPSAPLNSDIDIASILESLPLLNGVCNEVLRLYPTVPVTLRTAVRPTLVGTVHIPKGSRIYISPWAINRSPKIWGPEAELFSPGRWIDAETGKPNNTGGVTSNYCNMTFLHGPRSCIGERFAKSELRALIAVFVGMFDLEMADPNEIPEPNGAITTKPKNGMNLRLKVVEGW</sequence>
<dbReference type="CDD" id="cd11069">
    <property type="entry name" value="CYP_FUM15-like"/>
    <property type="match status" value="1"/>
</dbReference>
<evidence type="ECO:0000313" key="5">
    <source>
        <dbReference type="Proteomes" id="UP000785200"/>
    </source>
</evidence>
<dbReference type="InterPro" id="IPR002401">
    <property type="entry name" value="Cyt_P450_E_grp-I"/>
</dbReference>
<accession>A0A9P6VGA0</accession>
<keyword evidence="2" id="KW-0349">Heme</keyword>
<keyword evidence="5" id="KW-1185">Reference proteome</keyword>
<dbReference type="GO" id="GO:0005506">
    <property type="term" value="F:iron ion binding"/>
    <property type="evidence" value="ECO:0007669"/>
    <property type="project" value="InterPro"/>
</dbReference>
<evidence type="ECO:0000256" key="2">
    <source>
        <dbReference type="PIRSR" id="PIRSR602401-1"/>
    </source>
</evidence>
<comment type="caution">
    <text evidence="4">The sequence shown here is derived from an EMBL/GenBank/DDBJ whole genome shotgun (WGS) entry which is preliminary data.</text>
</comment>
<dbReference type="PRINTS" id="PR00385">
    <property type="entry name" value="P450"/>
</dbReference>
<dbReference type="EMBL" id="VNKQ01000013">
    <property type="protein sequence ID" value="KAG0647257.1"/>
    <property type="molecule type" value="Genomic_DNA"/>
</dbReference>
<keyword evidence="3" id="KW-0812">Transmembrane</keyword>
<dbReference type="OrthoDB" id="1470350at2759"/>
<protein>
    <submittedName>
        <fullName evidence="4">Cytochrome P450 monooxygenase FUM15</fullName>
    </submittedName>
</protein>
<dbReference type="Gene3D" id="1.10.630.10">
    <property type="entry name" value="Cytochrome P450"/>
    <property type="match status" value="1"/>
</dbReference>
<evidence type="ECO:0000313" key="4">
    <source>
        <dbReference type="EMBL" id="KAG0647257.1"/>
    </source>
</evidence>
<dbReference type="FunFam" id="1.10.630.10:FF:000051">
    <property type="entry name" value="Cytochrome P450 monooxygenase (Fum15)"/>
    <property type="match status" value="1"/>
</dbReference>
<dbReference type="PANTHER" id="PTHR24305:SF166">
    <property type="entry name" value="CYTOCHROME P450 12A4, MITOCHONDRIAL-RELATED"/>
    <property type="match status" value="1"/>
</dbReference>
<dbReference type="PANTHER" id="PTHR24305">
    <property type="entry name" value="CYTOCHROME P450"/>
    <property type="match status" value="1"/>
</dbReference>
<keyword evidence="3" id="KW-1133">Transmembrane helix</keyword>
<feature type="binding site" description="axial binding residue" evidence="2">
    <location>
        <position position="500"/>
    </location>
    <ligand>
        <name>heme</name>
        <dbReference type="ChEBI" id="CHEBI:30413"/>
    </ligand>
    <ligandPart>
        <name>Fe</name>
        <dbReference type="ChEBI" id="CHEBI:18248"/>
    </ligandPart>
</feature>
<organism evidence="4 5">
    <name type="scientific">Hyphodiscus hymeniophilus</name>
    <dbReference type="NCBI Taxonomy" id="353542"/>
    <lineage>
        <taxon>Eukaryota</taxon>
        <taxon>Fungi</taxon>
        <taxon>Dikarya</taxon>
        <taxon>Ascomycota</taxon>
        <taxon>Pezizomycotina</taxon>
        <taxon>Leotiomycetes</taxon>
        <taxon>Helotiales</taxon>
        <taxon>Hyphodiscaceae</taxon>
        <taxon>Hyphodiscus</taxon>
    </lineage>
</organism>
<keyword evidence="4" id="KW-0503">Monooxygenase</keyword>
<gene>
    <name evidence="4" type="ORF">D0Z07_7074</name>
</gene>
<dbReference type="PRINTS" id="PR00463">
    <property type="entry name" value="EP450I"/>
</dbReference>
<name>A0A9P6VGA0_9HELO</name>
<dbReference type="GO" id="GO:0004497">
    <property type="term" value="F:monooxygenase activity"/>
    <property type="evidence" value="ECO:0007669"/>
    <property type="project" value="UniProtKB-KW"/>
</dbReference>
<feature type="transmembrane region" description="Helical" evidence="3">
    <location>
        <begin position="38"/>
        <end position="61"/>
    </location>
</feature>
<reference evidence="4" key="1">
    <citation type="submission" date="2019-07" db="EMBL/GenBank/DDBJ databases">
        <title>Hyphodiscus hymeniophilus genome sequencing and assembly.</title>
        <authorList>
            <person name="Kramer G."/>
            <person name="Nodwell J."/>
        </authorList>
    </citation>
    <scope>NUCLEOTIDE SEQUENCE</scope>
    <source>
        <strain evidence="4">ATCC 34498</strain>
    </source>
</reference>
<keyword evidence="2" id="KW-0479">Metal-binding</keyword>
<dbReference type="InterPro" id="IPR036396">
    <property type="entry name" value="Cyt_P450_sf"/>
</dbReference>
<dbReference type="InterPro" id="IPR001128">
    <property type="entry name" value="Cyt_P450"/>
</dbReference>
<dbReference type="AlphaFoldDB" id="A0A9P6VGA0"/>
<evidence type="ECO:0000256" key="1">
    <source>
        <dbReference type="ARBA" id="ARBA00010617"/>
    </source>
</evidence>
<proteinExistence type="inferred from homology"/>
<dbReference type="SUPFAM" id="SSF48264">
    <property type="entry name" value="Cytochrome P450"/>
    <property type="match status" value="1"/>
</dbReference>
<dbReference type="GO" id="GO:0020037">
    <property type="term" value="F:heme binding"/>
    <property type="evidence" value="ECO:0007669"/>
    <property type="project" value="InterPro"/>
</dbReference>
<evidence type="ECO:0000256" key="3">
    <source>
        <dbReference type="SAM" id="Phobius"/>
    </source>
</evidence>
<keyword evidence="3" id="KW-0472">Membrane</keyword>
<dbReference type="GO" id="GO:0016705">
    <property type="term" value="F:oxidoreductase activity, acting on paired donors, with incorporation or reduction of molecular oxygen"/>
    <property type="evidence" value="ECO:0007669"/>
    <property type="project" value="InterPro"/>
</dbReference>
<dbReference type="Pfam" id="PF00067">
    <property type="entry name" value="p450"/>
    <property type="match status" value="1"/>
</dbReference>